<sequence>MGHRGRTPRKVIIVEGKSDRDRLLAVLEEPVQVVCTRGTLSYATLEDLILPLQDEEVYILVDADEPGMKLRRQLQHELPNAKHLYTRRVYREVARTPLNVLAKVLYDAHFAVDERWLMTPEGCEPPL</sequence>
<dbReference type="STRING" id="392015.SAMN05421543_11642"/>
<proteinExistence type="predicted"/>
<dbReference type="AlphaFoldDB" id="A0A1I7KID1"/>
<dbReference type="Pfam" id="PF01751">
    <property type="entry name" value="Toprim"/>
    <property type="match status" value="1"/>
</dbReference>
<keyword evidence="3" id="KW-1185">Reference proteome</keyword>
<evidence type="ECO:0000259" key="1">
    <source>
        <dbReference type="PROSITE" id="PS50880"/>
    </source>
</evidence>
<dbReference type="RefSeq" id="WP_074954255.1">
    <property type="nucleotide sequence ID" value="NZ_FPBV01000016.1"/>
</dbReference>
<protein>
    <submittedName>
        <fullName evidence="2">Toprim domain protein</fullName>
    </submittedName>
</protein>
<name>A0A1I7KID1_9BACL</name>
<accession>A0A1I7KID1</accession>
<dbReference type="PANTHER" id="PTHR39156">
    <property type="entry name" value="RIBONUCLEASE M5"/>
    <property type="match status" value="1"/>
</dbReference>
<dbReference type="SUPFAM" id="SSF110455">
    <property type="entry name" value="Toprim domain"/>
    <property type="match status" value="1"/>
</dbReference>
<dbReference type="InterPro" id="IPR006171">
    <property type="entry name" value="TOPRIM_dom"/>
</dbReference>
<dbReference type="EMBL" id="FPBV01000016">
    <property type="protein sequence ID" value="SFU97208.1"/>
    <property type="molecule type" value="Genomic_DNA"/>
</dbReference>
<feature type="domain" description="Toprim" evidence="1">
    <location>
        <begin position="9"/>
        <end position="93"/>
    </location>
</feature>
<dbReference type="OrthoDB" id="2417742at2"/>
<dbReference type="PANTHER" id="PTHR39156:SF2">
    <property type="entry name" value="DNA PRIMASE (BACTERIAL TYPE) AND SMALL PRIMASE-LIKE PROTEINS"/>
    <property type="match status" value="1"/>
</dbReference>
<organism evidence="2 3">
    <name type="scientific">Alicyclobacillus macrosporangiidus</name>
    <dbReference type="NCBI Taxonomy" id="392015"/>
    <lineage>
        <taxon>Bacteria</taxon>
        <taxon>Bacillati</taxon>
        <taxon>Bacillota</taxon>
        <taxon>Bacilli</taxon>
        <taxon>Bacillales</taxon>
        <taxon>Alicyclobacillaceae</taxon>
        <taxon>Alicyclobacillus</taxon>
    </lineage>
</organism>
<dbReference type="GO" id="GO:0006364">
    <property type="term" value="P:rRNA processing"/>
    <property type="evidence" value="ECO:0007669"/>
    <property type="project" value="TreeGrafter"/>
</dbReference>
<dbReference type="GO" id="GO:0043822">
    <property type="term" value="F:ribonuclease M5 activity"/>
    <property type="evidence" value="ECO:0007669"/>
    <property type="project" value="TreeGrafter"/>
</dbReference>
<dbReference type="Gene3D" id="3.40.1360.10">
    <property type="match status" value="1"/>
</dbReference>
<reference evidence="3" key="1">
    <citation type="submission" date="2016-10" db="EMBL/GenBank/DDBJ databases">
        <authorList>
            <person name="Varghese N."/>
        </authorList>
    </citation>
    <scope>NUCLEOTIDE SEQUENCE [LARGE SCALE GENOMIC DNA]</scope>
    <source>
        <strain evidence="3">DSM 17980</strain>
    </source>
</reference>
<evidence type="ECO:0000313" key="2">
    <source>
        <dbReference type="EMBL" id="SFU97208.1"/>
    </source>
</evidence>
<dbReference type="eggNOG" id="COG1658">
    <property type="taxonomic scope" value="Bacteria"/>
</dbReference>
<evidence type="ECO:0000313" key="3">
    <source>
        <dbReference type="Proteomes" id="UP000183508"/>
    </source>
</evidence>
<dbReference type="InterPro" id="IPR034141">
    <property type="entry name" value="TOPRIM_RNase_M5-like"/>
</dbReference>
<dbReference type="CDD" id="cd01027">
    <property type="entry name" value="TOPRIM_RNase_M5_like"/>
    <property type="match status" value="1"/>
</dbReference>
<dbReference type="SMART" id="SM00493">
    <property type="entry name" value="TOPRIM"/>
    <property type="match status" value="1"/>
</dbReference>
<dbReference type="PROSITE" id="PS50880">
    <property type="entry name" value="TOPRIM"/>
    <property type="match status" value="1"/>
</dbReference>
<gene>
    <name evidence="2" type="ORF">SAMN05421543_11642</name>
</gene>
<dbReference type="Proteomes" id="UP000183508">
    <property type="component" value="Unassembled WGS sequence"/>
</dbReference>